<dbReference type="AlphaFoldDB" id="A0A1V9XSN5"/>
<gene>
    <name evidence="2" type="ORF">BIW11_07801</name>
</gene>
<feature type="compositionally biased region" description="Polar residues" evidence="1">
    <location>
        <begin position="147"/>
        <end position="158"/>
    </location>
</feature>
<dbReference type="OrthoDB" id="10627329at2759"/>
<feature type="region of interest" description="Disordered" evidence="1">
    <location>
        <begin position="1"/>
        <end position="32"/>
    </location>
</feature>
<feature type="region of interest" description="Disordered" evidence="1">
    <location>
        <begin position="127"/>
        <end position="168"/>
    </location>
</feature>
<dbReference type="Proteomes" id="UP000192247">
    <property type="component" value="Unassembled WGS sequence"/>
</dbReference>
<dbReference type="EMBL" id="MNPL01004852">
    <property type="protein sequence ID" value="OQR76412.1"/>
    <property type="molecule type" value="Genomic_DNA"/>
</dbReference>
<feature type="region of interest" description="Disordered" evidence="1">
    <location>
        <begin position="70"/>
        <end position="100"/>
    </location>
</feature>
<proteinExistence type="predicted"/>
<dbReference type="InParanoid" id="A0A1V9XSN5"/>
<evidence type="ECO:0000313" key="2">
    <source>
        <dbReference type="EMBL" id="OQR76412.1"/>
    </source>
</evidence>
<protein>
    <submittedName>
        <fullName evidence="2">Uncharacterized protein</fullName>
    </submittedName>
</protein>
<reference evidence="2 3" key="1">
    <citation type="journal article" date="2017" name="Gigascience">
        <title>Draft genome of the honey bee ectoparasitic mite, Tropilaelaps mercedesae, is shaped by the parasitic life history.</title>
        <authorList>
            <person name="Dong X."/>
            <person name="Armstrong S.D."/>
            <person name="Xia D."/>
            <person name="Makepeace B.L."/>
            <person name="Darby A.C."/>
            <person name="Kadowaki T."/>
        </authorList>
    </citation>
    <scope>NUCLEOTIDE SEQUENCE [LARGE SCALE GENOMIC DNA]</scope>
    <source>
        <strain evidence="2">Wuxi-XJTLU</strain>
    </source>
</reference>
<sequence>MILSSSRIDSASNGHPNNNKKNNFHSVSSSFKGKNKTATLSLASVKRLPPKRRSPGFLLNLVHESKGALLAPFHPNRRKRSANFSNDSKTSRDKGTQTRPSDFAFSCPYSVFCGADGDSSTAIFSNTNSSRPNSTRCPQHAFPGQPGHNSQYGQQNQVHRMRRSSRARSGVNEWRAAATYHCPNAVLQRTSTLASSPIPKRQQQQQQIYSHNATSQNGLRSGLNGTQCIGSNPGTGRFSSIVCGSLATRHYQQIRDDIARDQSCFLQSRTLPARLEPSSLLSPDRPLTCSTVSTGFTTAAMLEANEHLNLTVNNNPPLSFRRLASSASSGGASPLFSACCCPNEMSHRFSSTSSCPSDQKEPHEEK</sequence>
<comment type="caution">
    <text evidence="2">The sequence shown here is derived from an EMBL/GenBank/DDBJ whole genome shotgun (WGS) entry which is preliminary data.</text>
</comment>
<evidence type="ECO:0000313" key="3">
    <source>
        <dbReference type="Proteomes" id="UP000192247"/>
    </source>
</evidence>
<name>A0A1V9XSN5_9ACAR</name>
<keyword evidence="3" id="KW-1185">Reference proteome</keyword>
<feature type="compositionally biased region" description="Low complexity" evidence="1">
    <location>
        <begin position="127"/>
        <end position="136"/>
    </location>
</feature>
<accession>A0A1V9XSN5</accession>
<evidence type="ECO:0000256" key="1">
    <source>
        <dbReference type="SAM" id="MobiDB-lite"/>
    </source>
</evidence>
<feature type="compositionally biased region" description="Low complexity" evidence="1">
    <location>
        <begin position="12"/>
        <end position="31"/>
    </location>
</feature>
<feature type="compositionally biased region" description="Polar residues" evidence="1">
    <location>
        <begin position="1"/>
        <end position="11"/>
    </location>
</feature>
<organism evidence="2 3">
    <name type="scientific">Tropilaelaps mercedesae</name>
    <dbReference type="NCBI Taxonomy" id="418985"/>
    <lineage>
        <taxon>Eukaryota</taxon>
        <taxon>Metazoa</taxon>
        <taxon>Ecdysozoa</taxon>
        <taxon>Arthropoda</taxon>
        <taxon>Chelicerata</taxon>
        <taxon>Arachnida</taxon>
        <taxon>Acari</taxon>
        <taxon>Parasitiformes</taxon>
        <taxon>Mesostigmata</taxon>
        <taxon>Gamasina</taxon>
        <taxon>Dermanyssoidea</taxon>
        <taxon>Laelapidae</taxon>
        <taxon>Tropilaelaps</taxon>
    </lineage>
</organism>